<dbReference type="RefSeq" id="WP_386433164.1">
    <property type="nucleotide sequence ID" value="NZ_JBHSBB010000015.1"/>
</dbReference>
<sequence length="1508" mass="166192">MTRRMLESKFANELLNRLEDLELPLLAWGMTEGALSQDDVLDTIEEVRGEDLPGTPVGTSAQEILSELRSLALIFRVPSAADSSHRYRTRLAETLRLAVGLRQLFPPRRGQDWSGDAPPPGWWRQSPRLVADYRLHVRHRRYPTRNIDVADALKELRALPHWGELQERVATAQLQGFKLARFQMEATQAIYTSLARRASRGVIVGAGTGSGKTLAFYLPAFAAIAAGIRSGAPGRVHTLALYPRKELLRDQLREAVQVASRVEDVLREGGKRPIRIGALYGDTPWNASDDRLTKSAAPRAWTRIGDSVVCPFLPCPNPECANGDLLWYDQDRNAGKERLSCNRCRYQVQDGRLALTRDSLKRNPPDLLFTTTEMLNQCSSDGYLEHLLGWRGGAVPSLVLLDEVHTYTGVHGAQVALLLRRWREAAKKPVTFVGLSATLRDADRFFAQLVGLRQSDVESVAPLDDAQSMTSEGREYAIALRGDPVSGTSLLSTSIQAAMLFGRTLDPEGDSFLYGSTGFLFTDDLDVTNRFYKNLRDAEGGQNHRGQRTNRRSPGVLAGLRSRELPEPQARYEEAQSWDIVEEIGHELDPTLRIHPLRIGRTSSQDVGVDHAANLTVATASLEVGFNDPRVGLVLQHKAPRNAASFIQRRGRAGRERGTRPLTVVTLSDYGRDRLAYQGYETLFAPEVSVTNLPLHNRYVLKIQGAQALLDWAGRMMRTKGIYRGDPRKLLTAPKGGSVSANYVTEHEALAAILAELLSDQRAQDHLAKHLVRALQISPDEAQAVMWEQPRSILLAVAPTALRRLRSNWKPVRTDPGASEGAMLPEYITRALFEPLNLPEVSLALPFEHGGVESMPIGRALAEAVPGRVSRRFGHARDEHRTWLPLPPEGSNTIDLRDMVADGQPQGSWQPHGQSTTTYAVVRPQRISLLEPPRDIADQSQATPVWGTQIVIPDDVPLGDGPVPKPSAWQQRIDSVGFATHAAGNPIEVRRLTTGAKCEVRYEHGGSENRRVQYELRGEPAALGFRLGVDAARFQLKPLNFRDPEVGRFLASPQWRALAFTQTVAEDPDLAGISNTFQRDRLAQIYLTAFALVGFETEGTATEVRATLMNGGWSQDLAQVFQVLYRDADVSEQAVDNDRLVAGLSALAHDDTVIAAVDRASELLVAPDITSATAALAQRAYRDTVAAAILSATQRACTHAQDGDLIVDTLPGDHPEALSEVWLSETSVGGLGLVEYLVRYYSEDPRRFWELVTSSLAPSEYEYVDATLTRLLRHVTAQPTGTAAQAMEALRSGASAADTLAALEQLRQEWTRLDGPPRHAAVAALSTRLLRPGSGPATDMDALALVNAWTDLERRLGVEVDARVVAYAVGSGRLSLPGGRALNADQVSSMLWPRGRQARIQDLQHYQPYAASPVLERLLVQAAHDDRLPRIDVTDPTWVQRYQAELTVNSAVELVCPGGNEAAMAQALSYVPVIRVDRDVLGIYGEVRGILRQENQIRVRVELREASQ</sequence>
<dbReference type="InterPro" id="IPR052511">
    <property type="entry name" value="ATP-dep_Helicase"/>
</dbReference>
<name>A0ABV8HRL9_9ACTN</name>
<dbReference type="PANTHER" id="PTHR47962">
    <property type="entry name" value="ATP-DEPENDENT HELICASE LHR-RELATED-RELATED"/>
    <property type="match status" value="1"/>
</dbReference>
<dbReference type="EMBL" id="JBHSBB010000015">
    <property type="protein sequence ID" value="MFC4034625.1"/>
    <property type="molecule type" value="Genomic_DNA"/>
</dbReference>
<accession>A0ABV8HRL9</accession>
<proteinExistence type="predicted"/>
<evidence type="ECO:0000256" key="2">
    <source>
        <dbReference type="ARBA" id="ARBA00022840"/>
    </source>
</evidence>
<dbReference type="Pfam" id="PF00270">
    <property type="entry name" value="DEAD"/>
    <property type="match status" value="1"/>
</dbReference>
<dbReference type="Pfam" id="PF00271">
    <property type="entry name" value="Helicase_C"/>
    <property type="match status" value="1"/>
</dbReference>
<organism evidence="4 5">
    <name type="scientific">Streptomyces polygonati</name>
    <dbReference type="NCBI Taxonomy" id="1617087"/>
    <lineage>
        <taxon>Bacteria</taxon>
        <taxon>Bacillati</taxon>
        <taxon>Actinomycetota</taxon>
        <taxon>Actinomycetes</taxon>
        <taxon>Kitasatosporales</taxon>
        <taxon>Streptomycetaceae</taxon>
        <taxon>Streptomyces</taxon>
    </lineage>
</organism>
<dbReference type="PANTHER" id="PTHR47962:SF5">
    <property type="entry name" value="ATP-DEPENDENT HELICASE LHR-RELATED"/>
    <property type="match status" value="1"/>
</dbReference>
<dbReference type="InterPro" id="IPR011545">
    <property type="entry name" value="DEAD/DEAH_box_helicase_dom"/>
</dbReference>
<feature type="domain" description="Helicase ATP-binding" evidence="3">
    <location>
        <begin position="193"/>
        <end position="457"/>
    </location>
</feature>
<dbReference type="NCBIfam" id="NF041067">
    <property type="entry name" value="DpdJ"/>
    <property type="match status" value="1"/>
</dbReference>
<dbReference type="InterPro" id="IPR027417">
    <property type="entry name" value="P-loop_NTPase"/>
</dbReference>
<evidence type="ECO:0000256" key="1">
    <source>
        <dbReference type="ARBA" id="ARBA00022741"/>
    </source>
</evidence>
<dbReference type="SMART" id="SM00487">
    <property type="entry name" value="DEXDc"/>
    <property type="match status" value="1"/>
</dbReference>
<evidence type="ECO:0000313" key="4">
    <source>
        <dbReference type="EMBL" id="MFC4034625.1"/>
    </source>
</evidence>
<evidence type="ECO:0000313" key="5">
    <source>
        <dbReference type="Proteomes" id="UP001595765"/>
    </source>
</evidence>
<gene>
    <name evidence="4" type="primary">dpdJ</name>
    <name evidence="4" type="ORF">ACFO3J_24585</name>
</gene>
<dbReference type="Gene3D" id="3.40.50.300">
    <property type="entry name" value="P-loop containing nucleotide triphosphate hydrolases"/>
    <property type="match status" value="3"/>
</dbReference>
<keyword evidence="1" id="KW-0547">Nucleotide-binding</keyword>
<protein>
    <submittedName>
        <fullName evidence="4">Protein DpdJ</fullName>
    </submittedName>
</protein>
<reference evidence="5" key="1">
    <citation type="journal article" date="2019" name="Int. J. Syst. Evol. Microbiol.">
        <title>The Global Catalogue of Microorganisms (GCM) 10K type strain sequencing project: providing services to taxonomists for standard genome sequencing and annotation.</title>
        <authorList>
            <consortium name="The Broad Institute Genomics Platform"/>
            <consortium name="The Broad Institute Genome Sequencing Center for Infectious Disease"/>
            <person name="Wu L."/>
            <person name="Ma J."/>
        </authorList>
    </citation>
    <scope>NUCLEOTIDE SEQUENCE [LARGE SCALE GENOMIC DNA]</scope>
    <source>
        <strain evidence="5">CGMCC 4.7237</strain>
    </source>
</reference>
<comment type="caution">
    <text evidence="4">The sequence shown here is derived from an EMBL/GenBank/DDBJ whole genome shotgun (WGS) entry which is preliminary data.</text>
</comment>
<keyword evidence="5" id="KW-1185">Reference proteome</keyword>
<evidence type="ECO:0000259" key="3">
    <source>
        <dbReference type="PROSITE" id="PS51192"/>
    </source>
</evidence>
<dbReference type="SUPFAM" id="SSF52540">
    <property type="entry name" value="P-loop containing nucleoside triphosphate hydrolases"/>
    <property type="match status" value="1"/>
</dbReference>
<dbReference type="InterPro" id="IPR001650">
    <property type="entry name" value="Helicase_C-like"/>
</dbReference>
<dbReference type="Proteomes" id="UP001595765">
    <property type="component" value="Unassembled WGS sequence"/>
</dbReference>
<dbReference type="PROSITE" id="PS51192">
    <property type="entry name" value="HELICASE_ATP_BIND_1"/>
    <property type="match status" value="1"/>
</dbReference>
<keyword evidence="2" id="KW-0067">ATP-binding</keyword>
<dbReference type="InterPro" id="IPR014001">
    <property type="entry name" value="Helicase_ATP-bd"/>
</dbReference>